<organism evidence="4 5">
    <name type="scientific">Oedothorax gibbosus</name>
    <dbReference type="NCBI Taxonomy" id="931172"/>
    <lineage>
        <taxon>Eukaryota</taxon>
        <taxon>Metazoa</taxon>
        <taxon>Ecdysozoa</taxon>
        <taxon>Arthropoda</taxon>
        <taxon>Chelicerata</taxon>
        <taxon>Arachnida</taxon>
        <taxon>Araneae</taxon>
        <taxon>Araneomorphae</taxon>
        <taxon>Entelegynae</taxon>
        <taxon>Araneoidea</taxon>
        <taxon>Linyphiidae</taxon>
        <taxon>Erigoninae</taxon>
        <taxon>Oedothorax</taxon>
    </lineage>
</organism>
<dbReference type="Proteomes" id="UP000827092">
    <property type="component" value="Unassembled WGS sequence"/>
</dbReference>
<name>A0AAV6ULR9_9ARAC</name>
<reference evidence="4 5" key="1">
    <citation type="journal article" date="2022" name="Nat. Ecol. Evol.">
        <title>A masculinizing supergene underlies an exaggerated male reproductive morph in a spider.</title>
        <authorList>
            <person name="Hendrickx F."/>
            <person name="De Corte Z."/>
            <person name="Sonet G."/>
            <person name="Van Belleghem S.M."/>
            <person name="Kostlbacher S."/>
            <person name="Vangestel C."/>
        </authorList>
    </citation>
    <scope>NUCLEOTIDE SEQUENCE [LARGE SCALE GENOMIC DNA]</scope>
    <source>
        <strain evidence="4">W744_W776</strain>
    </source>
</reference>
<proteinExistence type="predicted"/>
<gene>
    <name evidence="4" type="ORF">JTE90_007687</name>
</gene>
<feature type="chain" id="PRO_5043395034" description="Insulin-like growth factor-binding protein complex acid labile subunit" evidence="3">
    <location>
        <begin position="22"/>
        <end position="503"/>
    </location>
</feature>
<evidence type="ECO:0000256" key="3">
    <source>
        <dbReference type="SAM" id="SignalP"/>
    </source>
</evidence>
<accession>A0AAV6ULR9</accession>
<protein>
    <recommendedName>
        <fullName evidence="6">Insulin-like growth factor-binding protein complex acid labile subunit</fullName>
    </recommendedName>
</protein>
<dbReference type="InterPro" id="IPR050333">
    <property type="entry name" value="SLRP"/>
</dbReference>
<dbReference type="PROSITE" id="PS51450">
    <property type="entry name" value="LRR"/>
    <property type="match status" value="3"/>
</dbReference>
<dbReference type="PANTHER" id="PTHR45712:SF22">
    <property type="entry name" value="INSULIN-LIKE GROWTH FACTOR-BINDING PROTEIN COMPLEX ACID LABILE SUBUNIT"/>
    <property type="match status" value="1"/>
</dbReference>
<comment type="caution">
    <text evidence="4">The sequence shown here is derived from an EMBL/GenBank/DDBJ whole genome shotgun (WGS) entry which is preliminary data.</text>
</comment>
<keyword evidence="2" id="KW-0677">Repeat</keyword>
<dbReference type="InterPro" id="IPR001611">
    <property type="entry name" value="Leu-rich_rpt"/>
</dbReference>
<dbReference type="Gene3D" id="3.80.10.10">
    <property type="entry name" value="Ribonuclease Inhibitor"/>
    <property type="match status" value="2"/>
</dbReference>
<dbReference type="AlphaFoldDB" id="A0AAV6ULR9"/>
<evidence type="ECO:0000256" key="1">
    <source>
        <dbReference type="ARBA" id="ARBA00022614"/>
    </source>
</evidence>
<keyword evidence="1" id="KW-0433">Leucine-rich repeat</keyword>
<dbReference type="InterPro" id="IPR003591">
    <property type="entry name" value="Leu-rich_rpt_typical-subtyp"/>
</dbReference>
<feature type="signal peptide" evidence="3">
    <location>
        <begin position="1"/>
        <end position="21"/>
    </location>
</feature>
<evidence type="ECO:0000313" key="4">
    <source>
        <dbReference type="EMBL" id="KAG8184571.1"/>
    </source>
</evidence>
<dbReference type="SUPFAM" id="SSF52047">
    <property type="entry name" value="RNI-like"/>
    <property type="match status" value="1"/>
</dbReference>
<keyword evidence="3" id="KW-0732">Signal</keyword>
<dbReference type="SMART" id="SM00369">
    <property type="entry name" value="LRR_TYP"/>
    <property type="match status" value="10"/>
</dbReference>
<dbReference type="Pfam" id="PF13855">
    <property type="entry name" value="LRR_8"/>
    <property type="match status" value="5"/>
</dbReference>
<dbReference type="PRINTS" id="PR00019">
    <property type="entry name" value="LEURICHRPT"/>
</dbReference>
<sequence length="503" mass="57035">MSDNKMKLQILFFASFVLVEGHMPEHYLETRVTAYDNFVCPPDLVLRPCQCTTVPDIPTVHCGGIRSLKTVHINLRAWFQDDPIPYLKFVDAQFEGLPSRAFVSVNVTRLQIRDSNLKWIAPDAFAGMRSLLLLTLHNVALFNLPYESLSQLPSLVSLRLPGNKLHRVSHSDLGEAFKLKYLSLAGNKLTHVDRGSFPIILVTLSLSNNCIRSLNKSIRYLVNLEWLFLNDNRLLRLEGELDGLHSLKQLNLAKNSIGSLGRSFRDLKQVQELYLQYNAIHELGTSLHNLSQLRNLNLSMNRLGILSYTDFDGLTSLEGLDLSGNRLTEINGAFNSLTNLRRLDLSKNRLRHFSFDEISPLTKLTILDLCDNRLHRFSPLPAMSTLPVERVFLARNKLSSLGQFLRHFTVLEAVDISFNHLRILKAEDFTMSPRIDYVSVAGNPLLCDEEQMLVYHELDTANIEVDGRPTCDDVGYSAACKNRSFSTKGLSNSVKVRVINWKK</sequence>
<keyword evidence="5" id="KW-1185">Reference proteome</keyword>
<evidence type="ECO:0000256" key="2">
    <source>
        <dbReference type="ARBA" id="ARBA00022737"/>
    </source>
</evidence>
<evidence type="ECO:0000313" key="5">
    <source>
        <dbReference type="Proteomes" id="UP000827092"/>
    </source>
</evidence>
<evidence type="ECO:0008006" key="6">
    <source>
        <dbReference type="Google" id="ProtNLM"/>
    </source>
</evidence>
<dbReference type="InterPro" id="IPR032675">
    <property type="entry name" value="LRR_dom_sf"/>
</dbReference>
<dbReference type="EMBL" id="JAFNEN010000369">
    <property type="protein sequence ID" value="KAG8184571.1"/>
    <property type="molecule type" value="Genomic_DNA"/>
</dbReference>
<dbReference type="SMART" id="SM00365">
    <property type="entry name" value="LRR_SD22"/>
    <property type="match status" value="5"/>
</dbReference>
<dbReference type="PANTHER" id="PTHR45712">
    <property type="entry name" value="AGAP008170-PA"/>
    <property type="match status" value="1"/>
</dbReference>